<keyword evidence="3" id="KW-0413">Isomerase</keyword>
<dbReference type="InterPro" id="IPR029493">
    <property type="entry name" value="RecD2-like_HHH"/>
</dbReference>
<dbReference type="CDD" id="cd18809">
    <property type="entry name" value="SF1_C_RecD"/>
    <property type="match status" value="1"/>
</dbReference>
<dbReference type="AlphaFoldDB" id="A0A6G7KBN5"/>
<evidence type="ECO:0000259" key="4">
    <source>
        <dbReference type="Pfam" id="PF13538"/>
    </source>
</evidence>
<evidence type="ECO:0000259" key="7">
    <source>
        <dbReference type="Pfam" id="PF23139"/>
    </source>
</evidence>
<dbReference type="InterPro" id="IPR041451">
    <property type="entry name" value="RecD2_SH13"/>
</dbReference>
<dbReference type="InterPro" id="IPR027417">
    <property type="entry name" value="P-loop_NTPase"/>
</dbReference>
<protein>
    <recommendedName>
        <fullName evidence="3">ATP-dependent RecD2 DNA helicase</fullName>
        <ecNumber evidence="3">5.6.2.3</ecNumber>
    </recommendedName>
    <alternativeName>
        <fullName evidence="3">DNA 5'-3' helicase subunit RecD2</fullName>
    </alternativeName>
</protein>
<keyword evidence="3" id="KW-0238">DNA-binding</keyword>
<dbReference type="GO" id="GO:0005524">
    <property type="term" value="F:ATP binding"/>
    <property type="evidence" value="ECO:0007669"/>
    <property type="project" value="UniProtKB-UniRule"/>
</dbReference>
<dbReference type="InterPro" id="IPR006345">
    <property type="entry name" value="RecD2"/>
</dbReference>
<dbReference type="InterPro" id="IPR055446">
    <property type="entry name" value="RecD2_N_OB"/>
</dbReference>
<keyword evidence="2 3" id="KW-0067">ATP-binding</keyword>
<dbReference type="RefSeq" id="WP_166163291.1">
    <property type="nucleotide sequence ID" value="NZ_CP049740.1"/>
</dbReference>
<feature type="binding site" evidence="3">
    <location>
        <begin position="360"/>
        <end position="364"/>
    </location>
    <ligand>
        <name>ATP</name>
        <dbReference type="ChEBI" id="CHEBI:30616"/>
    </ligand>
</feature>
<dbReference type="GO" id="GO:0017116">
    <property type="term" value="F:single-stranded DNA helicase activity"/>
    <property type="evidence" value="ECO:0007669"/>
    <property type="project" value="TreeGrafter"/>
</dbReference>
<keyword evidence="3 8" id="KW-0347">Helicase</keyword>
<dbReference type="KEGG" id="jar:G7057_09590"/>
<dbReference type="EC" id="5.6.2.3" evidence="3"/>
<feature type="domain" description="ATP-dependent RecD2 DNA helicase OB-fold" evidence="7">
    <location>
        <begin position="7"/>
        <end position="85"/>
    </location>
</feature>
<dbReference type="HAMAP" id="MF_01488">
    <property type="entry name" value="RecD2"/>
    <property type="match status" value="1"/>
</dbReference>
<proteinExistence type="inferred from homology"/>
<feature type="domain" description="ATP-dependent RecD2 DNA helicase-like helix-hairpin-helix" evidence="5">
    <location>
        <begin position="152"/>
        <end position="241"/>
    </location>
</feature>
<dbReference type="GO" id="GO:0009338">
    <property type="term" value="C:exodeoxyribonuclease V complex"/>
    <property type="evidence" value="ECO:0007669"/>
    <property type="project" value="TreeGrafter"/>
</dbReference>
<dbReference type="Proteomes" id="UP000501451">
    <property type="component" value="Chromosome"/>
</dbReference>
<dbReference type="Pfam" id="PF13538">
    <property type="entry name" value="UvrD_C_2"/>
    <property type="match status" value="1"/>
</dbReference>
<dbReference type="SUPFAM" id="SSF52540">
    <property type="entry name" value="P-loop containing nucleoside triphosphate hydrolases"/>
    <property type="match status" value="1"/>
</dbReference>
<evidence type="ECO:0000256" key="3">
    <source>
        <dbReference type="HAMAP-Rule" id="MF_01488"/>
    </source>
</evidence>
<accession>A0A6G7KBN5</accession>
<dbReference type="GO" id="GO:0016787">
    <property type="term" value="F:hydrolase activity"/>
    <property type="evidence" value="ECO:0007669"/>
    <property type="project" value="UniProtKB-KW"/>
</dbReference>
<sequence>METNEQPYLLGELKAVFFENPSNFYKVLLIELHENNFPIDKDEIVVTGNFGDISLDTVYRFTGTAVTHPKYGIQFQAISYEREKPTGKNGMIAFLSSDRFPGIGKRTAEKIVDTLGEQAIDAILDHPDCLKQVSGLNEKKRQMIYDVLQQVQGTEKTIIELANLGFTNHQAAAIMQVYKTETLQIVRENPYQLIQDIDGIGFKRADQLAMELDIEADDKNRIKGAIISTVQDLCLSNGDTYVESNELFDRSLQLLETSRRFVIEDQLLIESVVEMVENMELVEDQKRFALPSLFFAEEGIASSLYRFLKKDKSIDYPGVDFKKEISKMEDKLNIQYDDIQADAIEQALTRPFFILTGGPGTGKTTVLNGIVNLFCELNDLPVNSMEYLNGIYPIIMAAPTGRAAKRMNEMTGIPSSTIHRLLGLTGQENPNDDVYTQELEGKLLIIDESSMVDTWLMNRLLKSIPAGMQVIFVGDKDQLPSVGPGQVLFDLLSSQVIPQVELRRIYRQAGGSSIIPLAHEIKEGQLAPDFTRNHNDRSFFTCQANQIEPLIRTVVEKAKAKGYTAKDIQILAPMYKGPAGINALNVMMQDILNPNPDKRRREAQYFDALYRVGDKILQLVNQPELNIFNGDIGEIVSIQYAKETEDKVDEITVVFDSVEVTYKRNDWNKFTLAYCCSIHKAQGSEFSMVILPMVRQYGRMLKRNLLYTAVTRSKSKLILCGEVEAFEFAIKNTGDLRKTMLIEKVVRHQNSDKIIIEAEPIKQETISQVVEEFETTVTEPDYQLTIEKIQKGNIDPMIGMADMSPYDFIH</sequence>
<dbReference type="Gene3D" id="2.30.30.940">
    <property type="match status" value="1"/>
</dbReference>
<dbReference type="Pfam" id="PF23139">
    <property type="entry name" value="OB_YrrC"/>
    <property type="match status" value="1"/>
</dbReference>
<evidence type="ECO:0000256" key="2">
    <source>
        <dbReference type="ARBA" id="ARBA00022840"/>
    </source>
</evidence>
<comment type="similarity">
    <text evidence="3">Belongs to the RecD family. RecD2 subfamily.</text>
</comment>
<keyword evidence="3" id="KW-0378">Hydrolase</keyword>
<name>A0A6G7KBN5_9LACT</name>
<dbReference type="GO" id="GO:0003677">
    <property type="term" value="F:DNA binding"/>
    <property type="evidence" value="ECO:0007669"/>
    <property type="project" value="UniProtKB-UniRule"/>
</dbReference>
<dbReference type="EMBL" id="CP049740">
    <property type="protein sequence ID" value="QII82660.1"/>
    <property type="molecule type" value="Genomic_DNA"/>
</dbReference>
<evidence type="ECO:0000259" key="6">
    <source>
        <dbReference type="Pfam" id="PF18335"/>
    </source>
</evidence>
<dbReference type="GO" id="GO:0006310">
    <property type="term" value="P:DNA recombination"/>
    <property type="evidence" value="ECO:0007669"/>
    <property type="project" value="InterPro"/>
</dbReference>
<keyword evidence="1 3" id="KW-0547">Nucleotide-binding</keyword>
<dbReference type="Gene3D" id="3.40.50.300">
    <property type="entry name" value="P-loop containing nucleotide triphosphate hydrolases"/>
    <property type="match status" value="2"/>
</dbReference>
<evidence type="ECO:0000259" key="5">
    <source>
        <dbReference type="Pfam" id="PF14490"/>
    </source>
</evidence>
<dbReference type="PANTHER" id="PTHR43788:SF6">
    <property type="entry name" value="DNA HELICASE B"/>
    <property type="match status" value="1"/>
</dbReference>
<dbReference type="Pfam" id="PF18335">
    <property type="entry name" value="SH3_13"/>
    <property type="match status" value="1"/>
</dbReference>
<comment type="catalytic activity">
    <reaction evidence="3">
        <text>ATP + H2O = ADP + phosphate + H(+)</text>
        <dbReference type="Rhea" id="RHEA:13065"/>
        <dbReference type="ChEBI" id="CHEBI:15377"/>
        <dbReference type="ChEBI" id="CHEBI:15378"/>
        <dbReference type="ChEBI" id="CHEBI:30616"/>
        <dbReference type="ChEBI" id="CHEBI:43474"/>
        <dbReference type="ChEBI" id="CHEBI:456216"/>
        <dbReference type="EC" id="5.6.2.3"/>
    </reaction>
</comment>
<dbReference type="InterPro" id="IPR050534">
    <property type="entry name" value="Coronavir_polyprotein_1ab"/>
</dbReference>
<comment type="function">
    <text evidence="3">DNA-dependent ATPase and ATP-dependent 5'-3' DNA helicase. Has no activity on blunt DNA or DNA with 3'-overhangs, requires at least 10 bases of 5'-ssDNA for helicase activity.</text>
</comment>
<dbReference type="Pfam" id="PF14490">
    <property type="entry name" value="HHH_RecD2"/>
    <property type="match status" value="1"/>
</dbReference>
<evidence type="ECO:0000313" key="8">
    <source>
        <dbReference type="EMBL" id="QII82660.1"/>
    </source>
</evidence>
<dbReference type="PANTHER" id="PTHR43788">
    <property type="entry name" value="DNA2/NAM7 HELICASE FAMILY MEMBER"/>
    <property type="match status" value="1"/>
</dbReference>
<gene>
    <name evidence="3" type="primary">recD2</name>
    <name evidence="8" type="ORF">G7057_09590</name>
</gene>
<organism evidence="8 9">
    <name type="scientific">Jeotgalibaca arthritidis</name>
    <dbReference type="NCBI Taxonomy" id="1868794"/>
    <lineage>
        <taxon>Bacteria</taxon>
        <taxon>Bacillati</taxon>
        <taxon>Bacillota</taxon>
        <taxon>Bacilli</taxon>
        <taxon>Lactobacillales</taxon>
        <taxon>Carnobacteriaceae</taxon>
        <taxon>Jeotgalibaca</taxon>
    </lineage>
</organism>
<dbReference type="CDD" id="cd17933">
    <property type="entry name" value="DEXSc_RecD-like"/>
    <property type="match status" value="1"/>
</dbReference>
<evidence type="ECO:0000313" key="9">
    <source>
        <dbReference type="Proteomes" id="UP000501451"/>
    </source>
</evidence>
<keyword evidence="9" id="KW-1185">Reference proteome</keyword>
<dbReference type="GO" id="GO:0043139">
    <property type="term" value="F:5'-3' DNA helicase activity"/>
    <property type="evidence" value="ECO:0007669"/>
    <property type="project" value="UniProtKB-UniRule"/>
</dbReference>
<dbReference type="Pfam" id="PF13604">
    <property type="entry name" value="AAA_30"/>
    <property type="match status" value="1"/>
</dbReference>
<dbReference type="Gene3D" id="1.10.10.2220">
    <property type="match status" value="1"/>
</dbReference>
<reference evidence="8 9" key="1">
    <citation type="journal article" date="2017" name="Int. J. Syst. Evol. Microbiol.">
        <title>Jeotgalibaca porci sp. nov. and Jeotgalibaca arthritidis sp. nov., isolated from pigs, and emended description of the genus Jeotgalibaca.</title>
        <authorList>
            <person name="Zamora L."/>
            <person name="Perez-Sancho M."/>
            <person name="Dominguez L."/>
            <person name="Fernandez-Garayzabal J.F."/>
            <person name="Vela A.I."/>
        </authorList>
    </citation>
    <scope>NUCLEOTIDE SEQUENCE [LARGE SCALE GENOMIC DNA]</scope>
    <source>
        <strain evidence="8 9">CECT 9157</strain>
    </source>
</reference>
<dbReference type="NCBIfam" id="TIGR01448">
    <property type="entry name" value="recD_rel"/>
    <property type="match status" value="1"/>
</dbReference>
<feature type="domain" description="ATP-dependent RecD2 DNA helicase SH3" evidence="6">
    <location>
        <begin position="584"/>
        <end position="655"/>
    </location>
</feature>
<evidence type="ECO:0000256" key="1">
    <source>
        <dbReference type="ARBA" id="ARBA00022741"/>
    </source>
</evidence>
<feature type="domain" description="UvrD-like helicase C-terminal" evidence="4">
    <location>
        <begin position="672"/>
        <end position="719"/>
    </location>
</feature>
<dbReference type="InterPro" id="IPR027785">
    <property type="entry name" value="UvrD-like_helicase_C"/>
</dbReference>